<evidence type="ECO:0000313" key="3">
    <source>
        <dbReference type="Proteomes" id="UP000035035"/>
    </source>
</evidence>
<dbReference type="HOGENOM" id="CLU_3270715_0_0_11"/>
<organism evidence="2 3">
    <name type="scientific">Gordonia alkanivorans CGMCC 6845</name>
    <dbReference type="NCBI Taxonomy" id="1423140"/>
    <lineage>
        <taxon>Bacteria</taxon>
        <taxon>Bacillati</taxon>
        <taxon>Actinomycetota</taxon>
        <taxon>Actinomycetes</taxon>
        <taxon>Mycobacteriales</taxon>
        <taxon>Gordoniaceae</taxon>
        <taxon>Gordonia</taxon>
    </lineage>
</organism>
<dbReference type="EMBL" id="AYXO01000001">
    <property type="protein sequence ID" value="ETA08984.1"/>
    <property type="molecule type" value="Genomic_DNA"/>
</dbReference>
<dbReference type="PATRIC" id="fig|1423140.3.peg.96"/>
<dbReference type="Proteomes" id="UP000035035">
    <property type="component" value="Unassembled WGS sequence"/>
</dbReference>
<protein>
    <submittedName>
        <fullName evidence="2">Uncharacterized protein</fullName>
    </submittedName>
</protein>
<dbReference type="AlphaFoldDB" id="W9DK15"/>
<proteinExistence type="predicted"/>
<keyword evidence="3" id="KW-1185">Reference proteome</keyword>
<feature type="region of interest" description="Disordered" evidence="1">
    <location>
        <begin position="1"/>
        <end position="22"/>
    </location>
</feature>
<accession>W9DK15</accession>
<name>W9DK15_9ACTN</name>
<sequence>MVGRDFDAASPTVRNPMLDADPDIPVTAPAEVWKSQCVESR</sequence>
<evidence type="ECO:0000256" key="1">
    <source>
        <dbReference type="SAM" id="MobiDB-lite"/>
    </source>
</evidence>
<comment type="caution">
    <text evidence="2">The sequence shown here is derived from an EMBL/GenBank/DDBJ whole genome shotgun (WGS) entry which is preliminary data.</text>
</comment>
<gene>
    <name evidence="2" type="ORF">V525_00485</name>
</gene>
<evidence type="ECO:0000313" key="2">
    <source>
        <dbReference type="EMBL" id="ETA08984.1"/>
    </source>
</evidence>
<reference evidence="2 3" key="1">
    <citation type="journal article" date="2014" name="Genome Announc.">
        <title>Draft Genome Sequence of Gordonia alkanivorans Strain CGMCC6845, a Halotolerant Hydrocarbon-Degrading Bacterium.</title>
        <authorList>
            <person name="Wang X."/>
            <person name="Jin D."/>
            <person name="Zhou L."/>
            <person name="Wu L."/>
            <person name="An W."/>
            <person name="Zhao L."/>
        </authorList>
    </citation>
    <scope>NUCLEOTIDE SEQUENCE [LARGE SCALE GENOMIC DNA]</scope>
    <source>
        <strain evidence="2 3">CGMCC 6845</strain>
    </source>
</reference>
<dbReference type="RefSeq" id="WP_268902891.1">
    <property type="nucleotide sequence ID" value="NZ_KI629793.1"/>
</dbReference>